<proteinExistence type="predicted"/>
<reference evidence="1 2" key="1">
    <citation type="submission" date="2017-11" db="EMBL/GenBank/DDBJ databases">
        <title>Comparative genomics of Botrytis spp.</title>
        <authorList>
            <person name="Valero-Jimenez C.A."/>
            <person name="Tapia P."/>
            <person name="Veloso J."/>
            <person name="Silva-Moreno E."/>
            <person name="Staats M."/>
            <person name="Valdes J.H."/>
            <person name="Van Kan J.A.L."/>
        </authorList>
    </citation>
    <scope>NUCLEOTIDE SEQUENCE [LARGE SCALE GENOMIC DNA]</scope>
    <source>
        <strain evidence="1 2">MUCL2830</strain>
    </source>
</reference>
<evidence type="ECO:0000313" key="1">
    <source>
        <dbReference type="EMBL" id="TEY78288.1"/>
    </source>
</evidence>
<evidence type="ECO:0000313" key="2">
    <source>
        <dbReference type="Proteomes" id="UP000297299"/>
    </source>
</evidence>
<dbReference type="AlphaFoldDB" id="A0A4Y8DBG3"/>
<dbReference type="SUPFAM" id="SSF54593">
    <property type="entry name" value="Glyoxalase/Bleomycin resistance protein/Dihydroxybiphenyl dioxygenase"/>
    <property type="match status" value="1"/>
</dbReference>
<name>A0A4Y8DBG3_9HELO</name>
<dbReference type="EMBL" id="PHWZ01000050">
    <property type="protein sequence ID" value="TEY78288.1"/>
    <property type="molecule type" value="Genomic_DNA"/>
</dbReference>
<comment type="caution">
    <text evidence="1">The sequence shown here is derived from an EMBL/GenBank/DDBJ whole genome shotgun (WGS) entry which is preliminary data.</text>
</comment>
<protein>
    <recommendedName>
        <fullName evidence="3">Glyoxalase/fosfomycin resistance/dioxygenase domain-containing protein</fullName>
    </recommendedName>
</protein>
<organism evidence="1 2">
    <name type="scientific">Botryotinia calthae</name>
    <dbReference type="NCBI Taxonomy" id="38488"/>
    <lineage>
        <taxon>Eukaryota</taxon>
        <taxon>Fungi</taxon>
        <taxon>Dikarya</taxon>
        <taxon>Ascomycota</taxon>
        <taxon>Pezizomycotina</taxon>
        <taxon>Leotiomycetes</taxon>
        <taxon>Helotiales</taxon>
        <taxon>Sclerotiniaceae</taxon>
        <taxon>Botryotinia</taxon>
    </lineage>
</organism>
<gene>
    <name evidence="1" type="ORF">BOTCAL_0050g00190</name>
</gene>
<dbReference type="Proteomes" id="UP000297299">
    <property type="component" value="Unassembled WGS sequence"/>
</dbReference>
<accession>A0A4Y8DBG3</accession>
<keyword evidence="2" id="KW-1185">Reference proteome</keyword>
<dbReference type="OrthoDB" id="10249419at2759"/>
<dbReference type="Gene3D" id="3.10.180.10">
    <property type="entry name" value="2,3-Dihydroxybiphenyl 1,2-Dioxygenase, domain 1"/>
    <property type="match status" value="1"/>
</dbReference>
<evidence type="ECO:0008006" key="3">
    <source>
        <dbReference type="Google" id="ProtNLM"/>
    </source>
</evidence>
<dbReference type="InterPro" id="IPR029068">
    <property type="entry name" value="Glyas_Bleomycin-R_OHBP_Dase"/>
</dbReference>
<dbReference type="STRING" id="38488.A0A4Y8DBG3"/>
<sequence>MSLYHISLPCTDLRASGEFYTAILKPLGYKTYLQTRDKIFFRPSLSFQSELSLRRDRSCGPIGGTRITIYVSSRSQVDKFMFSVSSIVDFDGNVIEAIYLKLWVLKIIIQVQ</sequence>